<sequence>MFLVFPARNIFPKQLPSRLIISQRNILPLPQFLAKQQILHQSCISTSRILKMSTRKATAAAAASTKRKASSTPEPISHLNGSKKKAKVSDDDHDLSELRQPHHSAKEAEENGIVLRKYYPHEMCNPRAIAYNNDELERPIEALHAALADTQKERKGIDKGGECVVHWFKCDLRTKDNTALSMASQKAKELGIPLVTMYIVSPQDFEAHLTAPVRVDFILRTLDILKKDLAKLDIPLYVETIDKRKRVESRILELLGEWGCSHFYANMEYEVDELRREARMVRACVEKGICMDVIHDTCVVRPGELKSGQGKQYAVYTPWFKSWVAYVHENSDLLELFDAPEKNPSSARKTFAKLFETEIPDAPKNKSLTSEEKERFRSMWPAGEHAAHERLSKFADEKINKYQDHRNFPSLNSTSSLSVHFASGTLSSRTAIRTARDHNNTKKLNAGYQGIQTWISEVAWRDFYKHVLVHWPYVCMNKPFKPEYTNIEWEYNRAHFQAWTEGRTGYPIVDAAMRQLNHCGYMHNRSRMIVGSFLAKHLLLDWRMGERYFMEHLIDGDFASNNGGWGFCASTGVDPQPYFRIFNPLLQSEKFDAEGEYIRKWVEELKGVKGKAIHEPYGDKEAAKIAKKSGYPERIVEHKVSRERCLKRYKEGLGRANS</sequence>
<dbReference type="EMBL" id="CP009809">
    <property type="protein sequence ID" value="ATZ50456.1"/>
    <property type="molecule type" value="Genomic_DNA"/>
</dbReference>
<dbReference type="Pfam" id="PF03441">
    <property type="entry name" value="FAD_binding_7"/>
    <property type="match status" value="1"/>
</dbReference>
<dbReference type="PANTHER" id="PTHR11455:SF18">
    <property type="entry name" value="SI:CH1073-390K14.1"/>
    <property type="match status" value="1"/>
</dbReference>
<keyword evidence="4 6" id="KW-0274">FAD</keyword>
<dbReference type="GO" id="GO:0005737">
    <property type="term" value="C:cytoplasm"/>
    <property type="evidence" value="ECO:0007669"/>
    <property type="project" value="TreeGrafter"/>
</dbReference>
<dbReference type="RefSeq" id="XP_001548442.2">
    <property type="nucleotide sequence ID" value="XM_001548392.2"/>
</dbReference>
<evidence type="ECO:0000256" key="6">
    <source>
        <dbReference type="PIRSR" id="PIRSR602081-1"/>
    </source>
</evidence>
<feature type="site" description="Electron transfer via tryptophanyl radical" evidence="7">
    <location>
        <position position="565"/>
    </location>
</feature>
<dbReference type="KEGG" id="bfu:BCIN_05g08060"/>
<comment type="cofactor">
    <cofactor evidence="6">
        <name>FAD</name>
        <dbReference type="ChEBI" id="CHEBI:57692"/>
    </cofactor>
    <text evidence="6">Binds 1 FAD per subunit.</text>
</comment>
<dbReference type="InterPro" id="IPR006050">
    <property type="entry name" value="DNA_photolyase_N"/>
</dbReference>
<dbReference type="InterPro" id="IPR014729">
    <property type="entry name" value="Rossmann-like_a/b/a_fold"/>
</dbReference>
<evidence type="ECO:0000259" key="9">
    <source>
        <dbReference type="PROSITE" id="PS51645"/>
    </source>
</evidence>
<evidence type="ECO:0000256" key="3">
    <source>
        <dbReference type="ARBA" id="ARBA00022630"/>
    </source>
</evidence>
<feature type="binding site" evidence="6">
    <location>
        <begin position="414"/>
        <end position="418"/>
    </location>
    <ligand>
        <name>FAD</name>
        <dbReference type="ChEBI" id="CHEBI:57692"/>
    </ligand>
</feature>
<feature type="region of interest" description="Disordered" evidence="8">
    <location>
        <begin position="61"/>
        <end position="109"/>
    </location>
</feature>
<dbReference type="InterPro" id="IPR036155">
    <property type="entry name" value="Crypto/Photolyase_N_sf"/>
</dbReference>
<evidence type="ECO:0000256" key="8">
    <source>
        <dbReference type="SAM" id="MobiDB-lite"/>
    </source>
</evidence>
<dbReference type="PRINTS" id="PR00147">
    <property type="entry name" value="DNAPHOTLYASE"/>
</dbReference>
<dbReference type="GO" id="GO:0032922">
    <property type="term" value="P:circadian regulation of gene expression"/>
    <property type="evidence" value="ECO:0007669"/>
    <property type="project" value="TreeGrafter"/>
</dbReference>
<feature type="site" description="Electron transfer via tryptophanyl radical" evidence="7">
    <location>
        <position position="542"/>
    </location>
</feature>
<feature type="binding site" evidence="6">
    <location>
        <begin position="555"/>
        <end position="557"/>
    </location>
    <ligand>
        <name>FAD</name>
        <dbReference type="ChEBI" id="CHEBI:57692"/>
    </ligand>
</feature>
<dbReference type="AlphaFoldDB" id="A0A384JIP4"/>
<dbReference type="PROSITE" id="PS51645">
    <property type="entry name" value="PHR_CRY_ALPHA_BETA"/>
    <property type="match status" value="1"/>
</dbReference>
<evidence type="ECO:0000313" key="10">
    <source>
        <dbReference type="EMBL" id="ATZ50456.1"/>
    </source>
</evidence>
<dbReference type="InterPro" id="IPR002081">
    <property type="entry name" value="Cryptochrome/DNA_photolyase_1"/>
</dbReference>
<dbReference type="GO" id="GO:0005634">
    <property type="term" value="C:nucleus"/>
    <property type="evidence" value="ECO:0007669"/>
    <property type="project" value="TreeGrafter"/>
</dbReference>
<dbReference type="InterPro" id="IPR005101">
    <property type="entry name" value="Cryptochr/Photolyase_FAD-bd"/>
</dbReference>
<accession>A0A384JIP4</accession>
<dbReference type="PROSITE" id="PS00394">
    <property type="entry name" value="DNA_PHOTOLYASES_1_1"/>
    <property type="match status" value="1"/>
</dbReference>
<dbReference type="GO" id="GO:0003677">
    <property type="term" value="F:DNA binding"/>
    <property type="evidence" value="ECO:0007669"/>
    <property type="project" value="TreeGrafter"/>
</dbReference>
<proteinExistence type="inferred from homology"/>
<dbReference type="FunFam" id="1.10.579.10:FF:000003">
    <property type="entry name" value="Deoxyribodipyrimidine photo-lyase"/>
    <property type="match status" value="1"/>
</dbReference>
<feature type="binding site" evidence="6">
    <location>
        <position position="402"/>
    </location>
    <ligand>
        <name>FAD</name>
        <dbReference type="ChEBI" id="CHEBI:57692"/>
    </ligand>
</feature>
<keyword evidence="3 6" id="KW-0285">Flavoprotein</keyword>
<feature type="site" description="Electron transfer via tryptophanyl radical" evidence="7">
    <location>
        <position position="489"/>
    </location>
</feature>
<dbReference type="GO" id="GO:0003904">
    <property type="term" value="F:deoxyribodipyrimidine photo-lyase activity"/>
    <property type="evidence" value="ECO:0007669"/>
    <property type="project" value="TreeGrafter"/>
</dbReference>
<evidence type="ECO:0000256" key="2">
    <source>
        <dbReference type="ARBA" id="ARBA00005862"/>
    </source>
</evidence>
<dbReference type="InterPro" id="IPR018394">
    <property type="entry name" value="DNA_photolyase_1_CS_C"/>
</dbReference>
<dbReference type="Gene3D" id="1.25.40.80">
    <property type="match status" value="1"/>
</dbReference>
<keyword evidence="5" id="KW-0157">Chromophore</keyword>
<evidence type="ECO:0000256" key="7">
    <source>
        <dbReference type="PIRSR" id="PIRSR602081-2"/>
    </source>
</evidence>
<comment type="similarity">
    <text evidence="2">Belongs to the DNA photolyase class-1 family.</text>
</comment>
<evidence type="ECO:0000256" key="5">
    <source>
        <dbReference type="ARBA" id="ARBA00022991"/>
    </source>
</evidence>
<keyword evidence="11" id="KW-1185">Reference proteome</keyword>
<feature type="binding site" evidence="6">
    <location>
        <position position="454"/>
    </location>
    <ligand>
        <name>FAD</name>
        <dbReference type="ChEBI" id="CHEBI:57692"/>
    </ligand>
</feature>
<evidence type="ECO:0000256" key="4">
    <source>
        <dbReference type="ARBA" id="ARBA00022827"/>
    </source>
</evidence>
<comment type="cofactor">
    <cofactor evidence="1">
        <name>(6R)-5,10-methylene-5,6,7,8-tetrahydrofolate</name>
        <dbReference type="ChEBI" id="CHEBI:15636"/>
    </cofactor>
</comment>
<dbReference type="Proteomes" id="UP000001798">
    <property type="component" value="Chromosome 5"/>
</dbReference>
<dbReference type="VEuPathDB" id="FungiDB:Bcin05g08060"/>
<reference evidence="10 11" key="3">
    <citation type="journal article" date="2017" name="Mol. Plant Pathol.">
        <title>A gapless genome sequence of the fungus Botrytis cinerea.</title>
        <authorList>
            <person name="Van Kan J.A."/>
            <person name="Stassen J.H."/>
            <person name="Mosbach A."/>
            <person name="Van Der Lee T.A."/>
            <person name="Faino L."/>
            <person name="Farmer A.D."/>
            <person name="Papasotiriou D.G."/>
            <person name="Zhou S."/>
            <person name="Seidl M.F."/>
            <person name="Cottam E."/>
            <person name="Edel D."/>
            <person name="Hahn M."/>
            <person name="Schwartz D.C."/>
            <person name="Dietrich R.A."/>
            <person name="Widdison S."/>
            <person name="Scalliet G."/>
        </authorList>
    </citation>
    <scope>NUCLEOTIDE SEQUENCE [LARGE SCALE GENOMIC DNA]</scope>
    <source>
        <strain evidence="10 11">B05.10</strain>
    </source>
</reference>
<dbReference type="SUPFAM" id="SSF48173">
    <property type="entry name" value="Cryptochrome/photolyase FAD-binding domain"/>
    <property type="match status" value="1"/>
</dbReference>
<dbReference type="GeneID" id="5428921"/>
<dbReference type="GO" id="GO:0043153">
    <property type="term" value="P:entrainment of circadian clock by photoperiod"/>
    <property type="evidence" value="ECO:0007669"/>
    <property type="project" value="TreeGrafter"/>
</dbReference>
<dbReference type="InterPro" id="IPR036134">
    <property type="entry name" value="Crypto/Photolyase_FAD-like_sf"/>
</dbReference>
<dbReference type="BRENDA" id="4.1.99.3">
    <property type="organism ID" value="918"/>
</dbReference>
<reference evidence="10 11" key="2">
    <citation type="journal article" date="2012" name="Eukaryot. Cell">
        <title>Genome update of Botrytis cinerea strains B05.10 and T4.</title>
        <authorList>
            <person name="Staats M."/>
            <person name="van Kan J.A."/>
        </authorList>
    </citation>
    <scope>NUCLEOTIDE SEQUENCE [LARGE SCALE GENOMIC DNA]</scope>
    <source>
        <strain evidence="10 11">B05.10</strain>
    </source>
</reference>
<feature type="compositionally biased region" description="Basic and acidic residues" evidence="8">
    <location>
        <begin position="87"/>
        <end position="109"/>
    </location>
</feature>
<evidence type="ECO:0000313" key="11">
    <source>
        <dbReference type="Proteomes" id="UP000001798"/>
    </source>
</evidence>
<dbReference type="SUPFAM" id="SSF52425">
    <property type="entry name" value="Cryptochrome/photolyase, N-terminal domain"/>
    <property type="match status" value="1"/>
</dbReference>
<gene>
    <name evidence="10" type="primary">Bccry1</name>
    <name evidence="10" type="ORF">BCIN_05g08060</name>
</gene>
<dbReference type="Gene3D" id="1.10.579.10">
    <property type="entry name" value="DNA Cyclobutane Dipyrimidine Photolyase, subunit A, domain 3"/>
    <property type="match status" value="1"/>
</dbReference>
<organism evidence="10 11">
    <name type="scientific">Botryotinia fuckeliana (strain B05.10)</name>
    <name type="common">Noble rot fungus</name>
    <name type="synonym">Botrytis cinerea</name>
    <dbReference type="NCBI Taxonomy" id="332648"/>
    <lineage>
        <taxon>Eukaryota</taxon>
        <taxon>Fungi</taxon>
        <taxon>Dikarya</taxon>
        <taxon>Ascomycota</taxon>
        <taxon>Pezizomycotina</taxon>
        <taxon>Leotiomycetes</taxon>
        <taxon>Helotiales</taxon>
        <taxon>Sclerotiniaceae</taxon>
        <taxon>Botrytis</taxon>
    </lineage>
</organism>
<dbReference type="OrthoDB" id="435881at2759"/>
<evidence type="ECO:0000256" key="1">
    <source>
        <dbReference type="ARBA" id="ARBA00001932"/>
    </source>
</evidence>
<dbReference type="GO" id="GO:0071949">
    <property type="term" value="F:FAD binding"/>
    <property type="evidence" value="ECO:0007669"/>
    <property type="project" value="TreeGrafter"/>
</dbReference>
<dbReference type="Gene3D" id="3.40.50.620">
    <property type="entry name" value="HUPs"/>
    <property type="match status" value="1"/>
</dbReference>
<dbReference type="GO" id="GO:0000719">
    <property type="term" value="P:photoreactive repair"/>
    <property type="evidence" value="ECO:0000315"/>
    <property type="project" value="CACAO"/>
</dbReference>
<protein>
    <submittedName>
        <fullName evidence="10">Bccry1</fullName>
    </submittedName>
</protein>
<reference evidence="10 11" key="1">
    <citation type="journal article" date="2011" name="PLoS Genet.">
        <title>Genomic analysis of the necrotrophic fungal pathogens Sclerotinia sclerotiorum and Botrytis cinerea.</title>
        <authorList>
            <person name="Amselem J."/>
            <person name="Cuomo C.A."/>
            <person name="van Kan J.A."/>
            <person name="Viaud M."/>
            <person name="Benito E.P."/>
            <person name="Couloux A."/>
            <person name="Coutinho P.M."/>
            <person name="de Vries R.P."/>
            <person name="Dyer P.S."/>
            <person name="Fillinger S."/>
            <person name="Fournier E."/>
            <person name="Gout L."/>
            <person name="Hahn M."/>
            <person name="Kohn L."/>
            <person name="Lapalu N."/>
            <person name="Plummer K.M."/>
            <person name="Pradier J.M."/>
            <person name="Quevillon E."/>
            <person name="Sharon A."/>
            <person name="Simon A."/>
            <person name="ten Have A."/>
            <person name="Tudzynski B."/>
            <person name="Tudzynski P."/>
            <person name="Wincker P."/>
            <person name="Andrew M."/>
            <person name="Anthouard V."/>
            <person name="Beever R.E."/>
            <person name="Beffa R."/>
            <person name="Benoit I."/>
            <person name="Bouzid O."/>
            <person name="Brault B."/>
            <person name="Chen Z."/>
            <person name="Choquer M."/>
            <person name="Collemare J."/>
            <person name="Cotton P."/>
            <person name="Danchin E.G."/>
            <person name="Da Silva C."/>
            <person name="Gautier A."/>
            <person name="Giraud C."/>
            <person name="Giraud T."/>
            <person name="Gonzalez C."/>
            <person name="Grossetete S."/>
            <person name="Guldener U."/>
            <person name="Henrissat B."/>
            <person name="Howlett B.J."/>
            <person name="Kodira C."/>
            <person name="Kretschmer M."/>
            <person name="Lappartient A."/>
            <person name="Leroch M."/>
            <person name="Levis C."/>
            <person name="Mauceli E."/>
            <person name="Neuveglise C."/>
            <person name="Oeser B."/>
            <person name="Pearson M."/>
            <person name="Poulain J."/>
            <person name="Poussereau N."/>
            <person name="Quesneville H."/>
            <person name="Rascle C."/>
            <person name="Schumacher J."/>
            <person name="Segurens B."/>
            <person name="Sexton A."/>
            <person name="Silva E."/>
            <person name="Sirven C."/>
            <person name="Soanes D.M."/>
            <person name="Talbot N.J."/>
            <person name="Templeton M."/>
            <person name="Yandava C."/>
            <person name="Yarden O."/>
            <person name="Zeng Q."/>
            <person name="Rollins J.A."/>
            <person name="Lebrun M.H."/>
            <person name="Dickman M."/>
        </authorList>
    </citation>
    <scope>NUCLEOTIDE SEQUENCE [LARGE SCALE GENOMIC DNA]</scope>
    <source>
        <strain evidence="10 11">B05.10</strain>
    </source>
</reference>
<dbReference type="Pfam" id="PF00875">
    <property type="entry name" value="DNA_photolyase"/>
    <property type="match status" value="1"/>
</dbReference>
<name>A0A384JIP4_BOTFB</name>
<dbReference type="PANTHER" id="PTHR11455">
    <property type="entry name" value="CRYPTOCHROME"/>
    <property type="match status" value="1"/>
</dbReference>
<feature type="domain" description="Photolyase/cryptochrome alpha/beta" evidence="9">
    <location>
        <begin position="162"/>
        <end position="299"/>
    </location>
</feature>
<feature type="binding site" evidence="6">
    <location>
        <begin position="457"/>
        <end position="464"/>
    </location>
    <ligand>
        <name>FAD</name>
        <dbReference type="ChEBI" id="CHEBI:57692"/>
    </ligand>
</feature>